<dbReference type="PROSITE" id="PS50011">
    <property type="entry name" value="PROTEIN_KINASE_DOM"/>
    <property type="match status" value="1"/>
</dbReference>
<dbReference type="SMART" id="SM00220">
    <property type="entry name" value="S_TKc"/>
    <property type="match status" value="1"/>
</dbReference>
<reference evidence="2 3" key="1">
    <citation type="submission" date="2014-11" db="EMBL/GenBank/DDBJ databases">
        <authorList>
            <person name="Wibberg Daniel"/>
        </authorList>
    </citation>
    <scope>NUCLEOTIDE SEQUENCE [LARGE SCALE GENOMIC DNA]</scope>
    <source>
        <strain evidence="2">Rhizoctonia solani AG1-IB 7/3/14</strain>
    </source>
</reference>
<dbReference type="GO" id="GO:0004674">
    <property type="term" value="F:protein serine/threonine kinase activity"/>
    <property type="evidence" value="ECO:0007669"/>
    <property type="project" value="TreeGrafter"/>
</dbReference>
<dbReference type="SUPFAM" id="SSF56112">
    <property type="entry name" value="Protein kinase-like (PK-like)"/>
    <property type="match status" value="1"/>
</dbReference>
<dbReference type="GO" id="GO:0044773">
    <property type="term" value="P:mitotic DNA damage checkpoint signaling"/>
    <property type="evidence" value="ECO:0007669"/>
    <property type="project" value="TreeGrafter"/>
</dbReference>
<dbReference type="GO" id="GO:0005634">
    <property type="term" value="C:nucleus"/>
    <property type="evidence" value="ECO:0007669"/>
    <property type="project" value="TreeGrafter"/>
</dbReference>
<sequence>MRLLNAPDNAEHLLESSGYVVSSAKDDDRPRGHVIHAKRCSDGASVVVKCTRKEGSEARMMTYFYHLRKLGKSLPVVGILDIIEDTTSNTVLLVLEDWGCNLAQLGKLSPVDFFHILRQCFEAVAALHAIGIAHLDISCYNILCNSQKQIAVIDFEASRCFNQSAAMHSRYQHHSHTIYPCRTTEIPPEFRTEDAYQRRHCAYKLDIFSLGVLILRFAKSSGFDCPRLVLLAEPLVACDPMRRPTAAEALIWFQKWCERVGVVLSKDPAGLCSHTAHDLSRNPTAIQTSVV</sequence>
<accession>A0A0B7F5W1</accession>
<dbReference type="GO" id="GO:0005524">
    <property type="term" value="F:ATP binding"/>
    <property type="evidence" value="ECO:0007669"/>
    <property type="project" value="InterPro"/>
</dbReference>
<dbReference type="PANTHER" id="PTHR44167">
    <property type="entry name" value="OVARIAN-SPECIFIC SERINE/THREONINE-PROTEIN KINASE LOK-RELATED"/>
    <property type="match status" value="1"/>
</dbReference>
<dbReference type="Proteomes" id="UP000059188">
    <property type="component" value="Unassembled WGS sequence"/>
</dbReference>
<name>A0A0B7F5W1_THACB</name>
<dbReference type="InterPro" id="IPR000719">
    <property type="entry name" value="Prot_kinase_dom"/>
</dbReference>
<proteinExistence type="predicted"/>
<evidence type="ECO:0000313" key="2">
    <source>
        <dbReference type="EMBL" id="CEL51572.1"/>
    </source>
</evidence>
<keyword evidence="3" id="KW-1185">Reference proteome</keyword>
<dbReference type="OrthoDB" id="3173976at2759"/>
<protein>
    <recommendedName>
        <fullName evidence="1">Protein kinase domain-containing protein</fullName>
    </recommendedName>
</protein>
<feature type="domain" description="Protein kinase" evidence="1">
    <location>
        <begin position="20"/>
        <end position="291"/>
    </location>
</feature>
<dbReference type="CDD" id="cd00180">
    <property type="entry name" value="PKc"/>
    <property type="match status" value="1"/>
</dbReference>
<dbReference type="STRING" id="1108050.A0A0B7F5W1"/>
<dbReference type="Gene3D" id="1.10.510.10">
    <property type="entry name" value="Transferase(Phosphotransferase) domain 1"/>
    <property type="match status" value="1"/>
</dbReference>
<dbReference type="EMBL" id="LN679100">
    <property type="protein sequence ID" value="CEL51572.1"/>
    <property type="molecule type" value="Genomic_DNA"/>
</dbReference>
<gene>
    <name evidence="2" type="ORF">RSOLAG1IB_00107</name>
</gene>
<evidence type="ECO:0000259" key="1">
    <source>
        <dbReference type="PROSITE" id="PS50011"/>
    </source>
</evidence>
<organism evidence="2 3">
    <name type="scientific">Thanatephorus cucumeris (strain AG1-IB / isolate 7/3/14)</name>
    <name type="common">Lettuce bottom rot fungus</name>
    <name type="synonym">Rhizoctonia solani</name>
    <dbReference type="NCBI Taxonomy" id="1108050"/>
    <lineage>
        <taxon>Eukaryota</taxon>
        <taxon>Fungi</taxon>
        <taxon>Dikarya</taxon>
        <taxon>Basidiomycota</taxon>
        <taxon>Agaricomycotina</taxon>
        <taxon>Agaricomycetes</taxon>
        <taxon>Cantharellales</taxon>
        <taxon>Ceratobasidiaceae</taxon>
        <taxon>Rhizoctonia</taxon>
        <taxon>Rhizoctonia solani AG-1</taxon>
    </lineage>
</organism>
<evidence type="ECO:0000313" key="3">
    <source>
        <dbReference type="Proteomes" id="UP000059188"/>
    </source>
</evidence>
<dbReference type="Pfam" id="PF00069">
    <property type="entry name" value="Pkinase"/>
    <property type="match status" value="1"/>
</dbReference>
<dbReference type="GO" id="GO:0005737">
    <property type="term" value="C:cytoplasm"/>
    <property type="evidence" value="ECO:0007669"/>
    <property type="project" value="TreeGrafter"/>
</dbReference>
<dbReference type="InterPro" id="IPR011009">
    <property type="entry name" value="Kinase-like_dom_sf"/>
</dbReference>
<dbReference type="AlphaFoldDB" id="A0A0B7F5W1"/>
<dbReference type="PANTHER" id="PTHR44167:SF18">
    <property type="entry name" value="PROTEIN KINASE DOMAIN-CONTAINING PROTEIN"/>
    <property type="match status" value="1"/>
</dbReference>